<evidence type="ECO:0000313" key="2">
    <source>
        <dbReference type="WBParaSite" id="jg509"/>
    </source>
</evidence>
<keyword evidence="1" id="KW-1185">Reference proteome</keyword>
<evidence type="ECO:0000313" key="1">
    <source>
        <dbReference type="Proteomes" id="UP000887574"/>
    </source>
</evidence>
<dbReference type="Proteomes" id="UP000887574">
    <property type="component" value="Unplaced"/>
</dbReference>
<dbReference type="WBParaSite" id="jg509">
    <property type="protein sequence ID" value="jg509"/>
    <property type="gene ID" value="jg509"/>
</dbReference>
<organism evidence="1 2">
    <name type="scientific">Ditylenchus dipsaci</name>
    <dbReference type="NCBI Taxonomy" id="166011"/>
    <lineage>
        <taxon>Eukaryota</taxon>
        <taxon>Metazoa</taxon>
        <taxon>Ecdysozoa</taxon>
        <taxon>Nematoda</taxon>
        <taxon>Chromadorea</taxon>
        <taxon>Rhabditida</taxon>
        <taxon>Tylenchina</taxon>
        <taxon>Tylenchomorpha</taxon>
        <taxon>Sphaerularioidea</taxon>
        <taxon>Anguinidae</taxon>
        <taxon>Anguininae</taxon>
        <taxon>Ditylenchus</taxon>
    </lineage>
</organism>
<dbReference type="AlphaFoldDB" id="A0A915EDX2"/>
<reference evidence="2" key="1">
    <citation type="submission" date="2022-11" db="UniProtKB">
        <authorList>
            <consortium name="WormBaseParasite"/>
        </authorList>
    </citation>
    <scope>IDENTIFICATION</scope>
</reference>
<name>A0A915EDX2_9BILA</name>
<protein>
    <submittedName>
        <fullName evidence="2">Uncharacterized protein</fullName>
    </submittedName>
</protein>
<sequence length="107" mass="11834">MPELGVNGEAESLLAVVALNVVRSSRPDMYKQAEDYSRDSQVFLEISNISSSFSLVSSDNCVLDCASDERKTRIPFQHWCDSQCAHHPDKDLEFSPTSACTKPLPSP</sequence>
<proteinExistence type="predicted"/>
<accession>A0A915EDX2</accession>